<protein>
    <submittedName>
        <fullName evidence="2">Uncharacterized protein</fullName>
    </submittedName>
</protein>
<sequence>MINEPQPSASKAGVLSSFPSAATTPSPTSSPRHLAWGSVPLTGAPATQTLAAWHRAKSAGPGIQAEGLLAVPAFHKRRKSRSSVSERGKFSRHQPTSAPGFPGVPCGDRIGSETVVLPCLRSDIWELFGDGGQGPWSSFTEQPVRQHQPPHRAS</sequence>
<feature type="region of interest" description="Disordered" evidence="1">
    <location>
        <begin position="1"/>
        <end position="40"/>
    </location>
</feature>
<evidence type="ECO:0000313" key="3">
    <source>
        <dbReference type="Proteomes" id="UP001266305"/>
    </source>
</evidence>
<dbReference type="EMBL" id="JASSZA010000003">
    <property type="protein sequence ID" value="KAK2115398.1"/>
    <property type="molecule type" value="Genomic_DNA"/>
</dbReference>
<gene>
    <name evidence="2" type="ORF">P7K49_006024</name>
</gene>
<name>A0ABQ9W178_SAGOE</name>
<reference evidence="2 3" key="1">
    <citation type="submission" date="2023-05" db="EMBL/GenBank/DDBJ databases">
        <title>B98-5 Cell Line De Novo Hybrid Assembly: An Optical Mapping Approach.</title>
        <authorList>
            <person name="Kananen K."/>
            <person name="Auerbach J.A."/>
            <person name="Kautto E."/>
            <person name="Blachly J.S."/>
        </authorList>
    </citation>
    <scope>NUCLEOTIDE SEQUENCE [LARGE SCALE GENOMIC DNA]</scope>
    <source>
        <strain evidence="2">B95-8</strain>
        <tissue evidence="2">Cell line</tissue>
    </source>
</reference>
<dbReference type="Proteomes" id="UP001266305">
    <property type="component" value="Unassembled WGS sequence"/>
</dbReference>
<feature type="region of interest" description="Disordered" evidence="1">
    <location>
        <begin position="132"/>
        <end position="154"/>
    </location>
</feature>
<feature type="region of interest" description="Disordered" evidence="1">
    <location>
        <begin position="74"/>
        <end position="105"/>
    </location>
</feature>
<organism evidence="2 3">
    <name type="scientific">Saguinus oedipus</name>
    <name type="common">Cotton-top tamarin</name>
    <name type="synonym">Oedipomidas oedipus</name>
    <dbReference type="NCBI Taxonomy" id="9490"/>
    <lineage>
        <taxon>Eukaryota</taxon>
        <taxon>Metazoa</taxon>
        <taxon>Chordata</taxon>
        <taxon>Craniata</taxon>
        <taxon>Vertebrata</taxon>
        <taxon>Euteleostomi</taxon>
        <taxon>Mammalia</taxon>
        <taxon>Eutheria</taxon>
        <taxon>Euarchontoglires</taxon>
        <taxon>Primates</taxon>
        <taxon>Haplorrhini</taxon>
        <taxon>Platyrrhini</taxon>
        <taxon>Cebidae</taxon>
        <taxon>Callitrichinae</taxon>
        <taxon>Saguinus</taxon>
    </lineage>
</organism>
<feature type="compositionally biased region" description="Low complexity" evidence="1">
    <location>
        <begin position="16"/>
        <end position="31"/>
    </location>
</feature>
<evidence type="ECO:0000313" key="2">
    <source>
        <dbReference type="EMBL" id="KAK2115398.1"/>
    </source>
</evidence>
<evidence type="ECO:0000256" key="1">
    <source>
        <dbReference type="SAM" id="MobiDB-lite"/>
    </source>
</evidence>
<accession>A0ABQ9W178</accession>
<keyword evidence="3" id="KW-1185">Reference proteome</keyword>
<comment type="caution">
    <text evidence="2">The sequence shown here is derived from an EMBL/GenBank/DDBJ whole genome shotgun (WGS) entry which is preliminary data.</text>
</comment>
<proteinExistence type="predicted"/>
<feature type="compositionally biased region" description="Polar residues" evidence="1">
    <location>
        <begin position="135"/>
        <end position="145"/>
    </location>
</feature>